<protein>
    <submittedName>
        <fullName evidence="3">Predicted dehydrogenase</fullName>
    </submittedName>
</protein>
<dbReference type="SUPFAM" id="SSF51735">
    <property type="entry name" value="NAD(P)-binding Rossmann-fold domains"/>
    <property type="match status" value="1"/>
</dbReference>
<dbReference type="InterPro" id="IPR036291">
    <property type="entry name" value="NAD(P)-bd_dom_sf"/>
</dbReference>
<gene>
    <name evidence="3" type="ORF">SAMN05421739_102324</name>
</gene>
<proteinExistence type="predicted"/>
<dbReference type="PANTHER" id="PTHR43708">
    <property type="entry name" value="CONSERVED EXPRESSED OXIDOREDUCTASE (EUROFUNG)"/>
    <property type="match status" value="1"/>
</dbReference>
<dbReference type="EMBL" id="FOOT01000002">
    <property type="protein sequence ID" value="SFG37541.1"/>
    <property type="molecule type" value="Genomic_DNA"/>
</dbReference>
<feature type="domain" description="GFO/IDH/MocA-like oxidoreductase" evidence="2">
    <location>
        <begin position="146"/>
        <end position="276"/>
    </location>
</feature>
<dbReference type="RefSeq" id="WP_175491009.1">
    <property type="nucleotide sequence ID" value="NZ_FOOT01000002.1"/>
</dbReference>
<dbReference type="Pfam" id="PF01408">
    <property type="entry name" value="GFO_IDH_MocA"/>
    <property type="match status" value="1"/>
</dbReference>
<reference evidence="4" key="1">
    <citation type="submission" date="2016-10" db="EMBL/GenBank/DDBJ databases">
        <authorList>
            <person name="Varghese N."/>
            <person name="Submissions S."/>
        </authorList>
    </citation>
    <scope>NUCLEOTIDE SEQUENCE [LARGE SCALE GENOMIC DNA]</scope>
    <source>
        <strain evidence="4">LP51</strain>
    </source>
</reference>
<evidence type="ECO:0000259" key="2">
    <source>
        <dbReference type="Pfam" id="PF22725"/>
    </source>
</evidence>
<dbReference type="AlphaFoldDB" id="A0A1I2RI60"/>
<evidence type="ECO:0000313" key="4">
    <source>
        <dbReference type="Proteomes" id="UP000198724"/>
    </source>
</evidence>
<dbReference type="GO" id="GO:0000166">
    <property type="term" value="F:nucleotide binding"/>
    <property type="evidence" value="ECO:0007669"/>
    <property type="project" value="InterPro"/>
</dbReference>
<dbReference type="STRING" id="1436961.SAMN05421739_102324"/>
<dbReference type="Gene3D" id="3.40.50.720">
    <property type="entry name" value="NAD(P)-binding Rossmann-like Domain"/>
    <property type="match status" value="1"/>
</dbReference>
<keyword evidence="4" id="KW-1185">Reference proteome</keyword>
<feature type="domain" description="Gfo/Idh/MocA-like oxidoreductase N-terminal" evidence="1">
    <location>
        <begin position="6"/>
        <end position="135"/>
    </location>
</feature>
<organism evidence="3 4">
    <name type="scientific">Pontibacter chinhatensis</name>
    <dbReference type="NCBI Taxonomy" id="1436961"/>
    <lineage>
        <taxon>Bacteria</taxon>
        <taxon>Pseudomonadati</taxon>
        <taxon>Bacteroidota</taxon>
        <taxon>Cytophagia</taxon>
        <taxon>Cytophagales</taxon>
        <taxon>Hymenobacteraceae</taxon>
        <taxon>Pontibacter</taxon>
    </lineage>
</organism>
<evidence type="ECO:0000259" key="1">
    <source>
        <dbReference type="Pfam" id="PF01408"/>
    </source>
</evidence>
<name>A0A1I2RI60_9BACT</name>
<dbReference type="InterPro" id="IPR055170">
    <property type="entry name" value="GFO_IDH_MocA-like_dom"/>
</dbReference>
<dbReference type="SUPFAM" id="SSF55347">
    <property type="entry name" value="Glyceraldehyde-3-phosphate dehydrogenase-like, C-terminal domain"/>
    <property type="match status" value="1"/>
</dbReference>
<dbReference type="Proteomes" id="UP000198724">
    <property type="component" value="Unassembled WGS sequence"/>
</dbReference>
<dbReference type="Gene3D" id="3.30.360.10">
    <property type="entry name" value="Dihydrodipicolinate Reductase, domain 2"/>
    <property type="match status" value="1"/>
</dbReference>
<evidence type="ECO:0000313" key="3">
    <source>
        <dbReference type="EMBL" id="SFG37541.1"/>
    </source>
</evidence>
<dbReference type="PANTHER" id="PTHR43708:SF3">
    <property type="entry name" value="OXIDOREDUCTASE"/>
    <property type="match status" value="1"/>
</dbReference>
<dbReference type="Pfam" id="PF22725">
    <property type="entry name" value="GFO_IDH_MocA_C3"/>
    <property type="match status" value="1"/>
</dbReference>
<dbReference type="InterPro" id="IPR000683">
    <property type="entry name" value="Gfo/Idh/MocA-like_OxRdtase_N"/>
</dbReference>
<accession>A0A1I2RI60</accession>
<dbReference type="InterPro" id="IPR051317">
    <property type="entry name" value="Gfo/Idh/MocA_oxidoreduct"/>
</dbReference>
<sequence>MSKKLRLGMIGGGQGAFIGAVHRIALQMDGEYELVCGAFSSNPEKSKASGQELGLQPERVYTSYHELFERELQLPEDQRVQVISIVTPNHVHFEPAKLALQNGFHVVLDKPMTFSLQEALELREIAKASGKRFCLTHTYTGYPMVKEARQVVASGRLGKIRKVYVEYPQGWLSRFEEGEGNKQASWRTDPSQSGVAGAMGDIGTHAFNLAEYVSGLSVTKICADINIVVEGRQLDDDGAVLLKFDNGASGVLIASQVAAGEENNVKVRVFGEHGGVEWQQSDQNTMMLRWLDMPAEVWRTGGGYVSSYAQHNTRTPAGHPEGYLEAFANLYRNFALCVKADLAGEQPKPEWLDFPGIEEGVRGMAFIEGVIASGKSDQKWMDFSTEV</sequence>